<dbReference type="InParanoid" id="D7TAD1"/>
<dbReference type="AlphaFoldDB" id="D7TAD1"/>
<dbReference type="Proteomes" id="UP000009183">
    <property type="component" value="Chromosome 1"/>
</dbReference>
<dbReference type="PROSITE" id="PS51257">
    <property type="entry name" value="PROKAR_LIPOPROTEIN"/>
    <property type="match status" value="1"/>
</dbReference>
<accession>D7TAD1</accession>
<keyword evidence="1" id="KW-0732">Signal</keyword>
<sequence length="76" mass="8403">MEKAWLKFALLIGLLVIASCFPLGAESRRVVSLRCKVAKDCKFLCPTCKFCFCFDHLCACSNKELTAQAIIGQQGD</sequence>
<dbReference type="OMA" id="KNTDCAG"/>
<organism evidence="2 3">
    <name type="scientific">Vitis vinifera</name>
    <name type="common">Grape</name>
    <dbReference type="NCBI Taxonomy" id="29760"/>
    <lineage>
        <taxon>Eukaryota</taxon>
        <taxon>Viridiplantae</taxon>
        <taxon>Streptophyta</taxon>
        <taxon>Embryophyta</taxon>
        <taxon>Tracheophyta</taxon>
        <taxon>Spermatophyta</taxon>
        <taxon>Magnoliopsida</taxon>
        <taxon>eudicotyledons</taxon>
        <taxon>Gunneridae</taxon>
        <taxon>Pentapetalae</taxon>
        <taxon>rosids</taxon>
        <taxon>Vitales</taxon>
        <taxon>Vitaceae</taxon>
        <taxon>Viteae</taxon>
        <taxon>Vitis</taxon>
    </lineage>
</organism>
<proteinExistence type="predicted"/>
<dbReference type="EMBL" id="FN595754">
    <property type="protein sequence ID" value="CBI27454.3"/>
    <property type="molecule type" value="Genomic_DNA"/>
</dbReference>
<protein>
    <submittedName>
        <fullName evidence="2">Uncharacterized protein</fullName>
    </submittedName>
</protein>
<dbReference type="HOGENOM" id="CLU_2659541_0_0_1"/>
<keyword evidence="3" id="KW-1185">Reference proteome</keyword>
<gene>
    <name evidence="2" type="ordered locus">VIT_01s0010g01330</name>
</gene>
<reference evidence="3" key="1">
    <citation type="journal article" date="2007" name="Nature">
        <title>The grapevine genome sequence suggests ancestral hexaploidization in major angiosperm phyla.</title>
        <authorList>
            <consortium name="The French-Italian Public Consortium for Grapevine Genome Characterization."/>
            <person name="Jaillon O."/>
            <person name="Aury J.-M."/>
            <person name="Noel B."/>
            <person name="Policriti A."/>
            <person name="Clepet C."/>
            <person name="Casagrande A."/>
            <person name="Choisne N."/>
            <person name="Aubourg S."/>
            <person name="Vitulo N."/>
            <person name="Jubin C."/>
            <person name="Vezzi A."/>
            <person name="Legeai F."/>
            <person name="Hugueney P."/>
            <person name="Dasilva C."/>
            <person name="Horner D."/>
            <person name="Mica E."/>
            <person name="Jublot D."/>
            <person name="Poulain J."/>
            <person name="Bruyere C."/>
            <person name="Billault A."/>
            <person name="Segurens B."/>
            <person name="Gouyvenoux M."/>
            <person name="Ugarte E."/>
            <person name="Cattonaro F."/>
            <person name="Anthouard V."/>
            <person name="Vico V."/>
            <person name="Del Fabbro C."/>
            <person name="Alaux M."/>
            <person name="Di Gaspero G."/>
            <person name="Dumas V."/>
            <person name="Felice N."/>
            <person name="Paillard S."/>
            <person name="Juman I."/>
            <person name="Moroldo M."/>
            <person name="Scalabrin S."/>
            <person name="Canaguier A."/>
            <person name="Le Clainche I."/>
            <person name="Malacrida G."/>
            <person name="Durand E."/>
            <person name="Pesole G."/>
            <person name="Laucou V."/>
            <person name="Chatelet P."/>
            <person name="Merdinoglu D."/>
            <person name="Delledonne M."/>
            <person name="Pezzotti M."/>
            <person name="Lecharny A."/>
            <person name="Scarpelli C."/>
            <person name="Artiguenave F."/>
            <person name="Pe M.E."/>
            <person name="Valle G."/>
            <person name="Morgante M."/>
            <person name="Caboche M."/>
            <person name="Adam-Blondon A.-F."/>
            <person name="Weissenbach J."/>
            <person name="Quetier F."/>
            <person name="Wincker P."/>
        </authorList>
    </citation>
    <scope>NUCLEOTIDE SEQUENCE [LARGE SCALE GENOMIC DNA]</scope>
    <source>
        <strain evidence="3">cv. Pinot noir / PN40024</strain>
    </source>
</reference>
<feature type="chain" id="PRO_5003105941" evidence="1">
    <location>
        <begin position="21"/>
        <end position="76"/>
    </location>
</feature>
<evidence type="ECO:0000313" key="3">
    <source>
        <dbReference type="Proteomes" id="UP000009183"/>
    </source>
</evidence>
<evidence type="ECO:0000313" key="2">
    <source>
        <dbReference type="EMBL" id="CBI27454.3"/>
    </source>
</evidence>
<feature type="signal peptide" evidence="1">
    <location>
        <begin position="1"/>
        <end position="20"/>
    </location>
</feature>
<name>D7TAD1_VITVI</name>
<dbReference type="PaxDb" id="29760-VIT_01s0010g01330.t01"/>
<evidence type="ECO:0000256" key="1">
    <source>
        <dbReference type="SAM" id="SignalP"/>
    </source>
</evidence>